<dbReference type="Pfam" id="PF13400">
    <property type="entry name" value="Tad"/>
    <property type="match status" value="1"/>
</dbReference>
<keyword evidence="3" id="KW-1185">Reference proteome</keyword>
<gene>
    <name evidence="2" type="ORF">SAMN05444583_102154</name>
</gene>
<organism evidence="2 3">
    <name type="scientific">Rhodococcus maanshanensis</name>
    <dbReference type="NCBI Taxonomy" id="183556"/>
    <lineage>
        <taxon>Bacteria</taxon>
        <taxon>Bacillati</taxon>
        <taxon>Actinomycetota</taxon>
        <taxon>Actinomycetes</taxon>
        <taxon>Mycobacteriales</taxon>
        <taxon>Nocardiaceae</taxon>
        <taxon>Rhodococcus</taxon>
    </lineage>
</organism>
<keyword evidence="2" id="KW-0547">Nucleotide-binding</keyword>
<accession>A0A1H7HKR1</accession>
<dbReference type="GO" id="GO:0004386">
    <property type="term" value="F:helicase activity"/>
    <property type="evidence" value="ECO:0007669"/>
    <property type="project" value="UniProtKB-KW"/>
</dbReference>
<dbReference type="Proteomes" id="UP000198677">
    <property type="component" value="Unassembled WGS sequence"/>
</dbReference>
<sequence length="114" mass="11431">MRDERGSATVLACWAMLALIAVAALVIHLGSAVSARHRAQSSADLAALAAAAALERGTEAACASATTIAARMRAVVRDCRVESWDVVVTVGVRLPLPAVGGGEAVAAARAGPVS</sequence>
<dbReference type="RefSeq" id="WP_072750479.1">
    <property type="nucleotide sequence ID" value="NZ_FOAW01000002.1"/>
</dbReference>
<proteinExistence type="predicted"/>
<keyword evidence="2" id="KW-0347">Helicase</keyword>
<reference evidence="3" key="1">
    <citation type="submission" date="2016-10" db="EMBL/GenBank/DDBJ databases">
        <authorList>
            <person name="Varghese N."/>
            <person name="Submissions S."/>
        </authorList>
    </citation>
    <scope>NUCLEOTIDE SEQUENCE [LARGE SCALE GENOMIC DNA]</scope>
    <source>
        <strain evidence="3">DSM 44675</strain>
    </source>
</reference>
<evidence type="ECO:0000259" key="1">
    <source>
        <dbReference type="Pfam" id="PF13400"/>
    </source>
</evidence>
<evidence type="ECO:0000313" key="2">
    <source>
        <dbReference type="EMBL" id="SEK50841.1"/>
    </source>
</evidence>
<protein>
    <submittedName>
        <fullName evidence="2">Helicase/secretion neighborhood TadE-like protein</fullName>
    </submittedName>
</protein>
<keyword evidence="2" id="KW-0067">ATP-binding</keyword>
<dbReference type="NCBIfam" id="TIGR03816">
    <property type="entry name" value="tadE_like_DECH"/>
    <property type="match status" value="1"/>
</dbReference>
<evidence type="ECO:0000313" key="3">
    <source>
        <dbReference type="Proteomes" id="UP000198677"/>
    </source>
</evidence>
<keyword evidence="2" id="KW-0378">Hydrolase</keyword>
<dbReference type="InterPro" id="IPR028087">
    <property type="entry name" value="Tad_N"/>
</dbReference>
<feature type="domain" description="Putative Flp pilus-assembly TadG-like N-terminal" evidence="1">
    <location>
        <begin position="6"/>
        <end position="53"/>
    </location>
</feature>
<dbReference type="InterPro" id="IPR021202">
    <property type="entry name" value="Rv3654c-like"/>
</dbReference>
<dbReference type="AlphaFoldDB" id="A0A1H7HKR1"/>
<name>A0A1H7HKR1_9NOCA</name>
<dbReference type="EMBL" id="FOAW01000002">
    <property type="protein sequence ID" value="SEK50841.1"/>
    <property type="molecule type" value="Genomic_DNA"/>
</dbReference>